<reference evidence="3" key="1">
    <citation type="submission" date="2023-03" db="EMBL/GenBank/DDBJ databases">
        <title>MT1 and MT2 Draft Genomes of Novel Species.</title>
        <authorList>
            <person name="Venkateswaran K."/>
        </authorList>
    </citation>
    <scope>NUCLEOTIDE SEQUENCE</scope>
    <source>
        <strain evidence="3">F6_3S_P_1C</strain>
    </source>
</reference>
<feature type="domain" description="HTH cro/C1-type" evidence="2">
    <location>
        <begin position="11"/>
        <end position="65"/>
    </location>
</feature>
<evidence type="ECO:0000313" key="4">
    <source>
        <dbReference type="Proteomes" id="UP001174205"/>
    </source>
</evidence>
<dbReference type="CDD" id="cd00093">
    <property type="entry name" value="HTH_XRE"/>
    <property type="match status" value="1"/>
</dbReference>
<comment type="caution">
    <text evidence="3">The sequence shown here is derived from an EMBL/GenBank/DDBJ whole genome shotgun (WGS) entry which is preliminary data.</text>
</comment>
<dbReference type="InterPro" id="IPR011990">
    <property type="entry name" value="TPR-like_helical_dom_sf"/>
</dbReference>
<evidence type="ECO:0000256" key="1">
    <source>
        <dbReference type="SAM" id="Phobius"/>
    </source>
</evidence>
<dbReference type="PROSITE" id="PS50943">
    <property type="entry name" value="HTH_CROC1"/>
    <property type="match status" value="1"/>
</dbReference>
<proteinExistence type="predicted"/>
<sequence>MNSVATIRDQLADYLKTNHMTLNQFSEISGINSGTLSGTLNGLRPIGMQQLDRLTAGMGLTEGYFYELYINECFVHSSPDWRRLGPFLYRCAELGKVDCMEEAVNLIMDNLSYAPLLFELAEQLYREGKWEAAKPLYRCVAESEKMQHSERLALSQYRLFTIGLSKDQMSNLTLATQFEFFVDRLDEPYQLDGLNDLINVYASLRRWDKLLELGEKLKVKATIHYELNGNFKPREIKKEIIFYVLYSYLVMGSAWFYLEDYKTALNYVTQYIDHSWVESPSKAEQIVMQQFQEWAEANRFMYMLRDGQLHVLPEYLEYISNKENEVFPALCEIVAAANQFHLDIDYVLYQYESFVLYQEQGSRIGKISSQLTGDRYVRLLLGLSEYYLKKKDYEKGFKALIDGLFFSLEINSGLSMLKCVGIFEKYRRYASSTVTLQYQNLIGEVQNLNEKKISFAYSDL</sequence>
<gene>
    <name evidence="3" type="ORF">P5G61_20670</name>
</gene>
<evidence type="ECO:0000313" key="3">
    <source>
        <dbReference type="EMBL" id="MDN4603669.1"/>
    </source>
</evidence>
<keyword evidence="1" id="KW-0472">Membrane</keyword>
<dbReference type="InterPro" id="IPR010982">
    <property type="entry name" value="Lambda_DNA-bd_dom_sf"/>
</dbReference>
<dbReference type="SUPFAM" id="SSF47413">
    <property type="entry name" value="lambda repressor-like DNA-binding domains"/>
    <property type="match status" value="1"/>
</dbReference>
<feature type="transmembrane region" description="Helical" evidence="1">
    <location>
        <begin position="240"/>
        <end position="258"/>
    </location>
</feature>
<dbReference type="Gene3D" id="1.25.40.10">
    <property type="entry name" value="Tetratricopeptide repeat domain"/>
    <property type="match status" value="1"/>
</dbReference>
<keyword evidence="1" id="KW-0812">Transmembrane</keyword>
<protein>
    <submittedName>
        <fullName evidence="3">Transcriptional regulator</fullName>
    </submittedName>
</protein>
<accession>A0ABT8JEY2</accession>
<dbReference type="InterPro" id="IPR001387">
    <property type="entry name" value="Cro/C1-type_HTH"/>
</dbReference>
<name>A0ABT8JEY2_9BACL</name>
<keyword evidence="4" id="KW-1185">Reference proteome</keyword>
<evidence type="ECO:0000259" key="2">
    <source>
        <dbReference type="PROSITE" id="PS50943"/>
    </source>
</evidence>
<dbReference type="SUPFAM" id="SSF48452">
    <property type="entry name" value="TPR-like"/>
    <property type="match status" value="1"/>
</dbReference>
<dbReference type="RefSeq" id="WP_301248298.1">
    <property type="nucleotide sequence ID" value="NZ_JAROCD010000010.1"/>
</dbReference>
<dbReference type="Proteomes" id="UP001174205">
    <property type="component" value="Unassembled WGS sequence"/>
</dbReference>
<keyword evidence="1" id="KW-1133">Transmembrane helix</keyword>
<dbReference type="EMBL" id="JAROCD010000010">
    <property type="protein sequence ID" value="MDN4603669.1"/>
    <property type="molecule type" value="Genomic_DNA"/>
</dbReference>
<organism evidence="3 4">
    <name type="scientific">Paenibacillus vandeheii</name>
    <dbReference type="NCBI Taxonomy" id="3035917"/>
    <lineage>
        <taxon>Bacteria</taxon>
        <taxon>Bacillati</taxon>
        <taxon>Bacillota</taxon>
        <taxon>Bacilli</taxon>
        <taxon>Bacillales</taxon>
        <taxon>Paenibacillaceae</taxon>
        <taxon>Paenibacillus</taxon>
    </lineage>
</organism>